<dbReference type="SMART" id="SM00327">
    <property type="entry name" value="VWA"/>
    <property type="match status" value="1"/>
</dbReference>
<reference evidence="7" key="1">
    <citation type="submission" date="2021-01" db="EMBL/GenBank/DDBJ databases">
        <title>Modified the classification status of verrucomicrobia.</title>
        <authorList>
            <person name="Feng X."/>
        </authorList>
    </citation>
    <scope>NUCLEOTIDE SEQUENCE</scope>
    <source>
        <strain evidence="7">KCTC 22201</strain>
    </source>
</reference>
<keyword evidence="1" id="KW-1003">Cell membrane</keyword>
<dbReference type="PANTHER" id="PTHR22550:SF5">
    <property type="entry name" value="LEUCINE ZIPPER PROTEIN 4"/>
    <property type="match status" value="1"/>
</dbReference>
<accession>A0A934VFG4</accession>
<dbReference type="EMBL" id="JAENII010000005">
    <property type="protein sequence ID" value="MBK1827026.1"/>
    <property type="molecule type" value="Genomic_DNA"/>
</dbReference>
<evidence type="ECO:0000256" key="1">
    <source>
        <dbReference type="ARBA" id="ARBA00022475"/>
    </source>
</evidence>
<dbReference type="PANTHER" id="PTHR22550">
    <property type="entry name" value="SPORE GERMINATION PROTEIN"/>
    <property type="match status" value="1"/>
</dbReference>
<evidence type="ECO:0000259" key="6">
    <source>
        <dbReference type="PROSITE" id="PS50234"/>
    </source>
</evidence>
<evidence type="ECO:0000256" key="2">
    <source>
        <dbReference type="ARBA" id="ARBA00022692"/>
    </source>
</evidence>
<feature type="domain" description="VWFA" evidence="6">
    <location>
        <begin position="83"/>
        <end position="293"/>
    </location>
</feature>
<dbReference type="SUPFAM" id="SSF53300">
    <property type="entry name" value="vWA-like"/>
    <property type="match status" value="1"/>
</dbReference>
<sequence>MSLNQPWVLVLIPVIGWLLLRKRSHQSITLASTDLWPGLGEGRARFLPLLTVLKLVGFSMLVVAIARPQAGSTRSFESTEGIAIELLVDISSSMDFRVDRPDGERMTRMEVAKEIVERFVAGDGDRLGGRPHDLIGLITFARYPDTRSPLTSGHSALVQIIRDLEIQDRPNEDGTAYGDALALAAARLKRLDELEADDSTSLGGELKSRVIVLLTDGENNSGHHLPLESAALAKEWGCRVYVISLGQDEATEGGMAPELTAAEQVLERISEETGGLFRQAGDYESLLSVYEEIDELETTRIETRTHQIVAEWFWLPLSVALASFVVLIVVETTWLRIVP</sequence>
<gene>
    <name evidence="7" type="ORF">JIN81_08345</name>
</gene>
<dbReference type="Gene3D" id="3.40.50.410">
    <property type="entry name" value="von Willebrand factor, type A domain"/>
    <property type="match status" value="1"/>
</dbReference>
<dbReference type="Pfam" id="PF13519">
    <property type="entry name" value="VWA_2"/>
    <property type="match status" value="1"/>
</dbReference>
<dbReference type="InterPro" id="IPR002035">
    <property type="entry name" value="VWF_A"/>
</dbReference>
<comment type="caution">
    <text evidence="7">The sequence shown here is derived from an EMBL/GenBank/DDBJ whole genome shotgun (WGS) entry which is preliminary data.</text>
</comment>
<evidence type="ECO:0000313" key="8">
    <source>
        <dbReference type="Proteomes" id="UP000658278"/>
    </source>
</evidence>
<evidence type="ECO:0000256" key="5">
    <source>
        <dbReference type="SAM" id="Phobius"/>
    </source>
</evidence>
<evidence type="ECO:0000256" key="4">
    <source>
        <dbReference type="ARBA" id="ARBA00023136"/>
    </source>
</evidence>
<keyword evidence="4 5" id="KW-0472">Membrane</keyword>
<keyword evidence="8" id="KW-1185">Reference proteome</keyword>
<protein>
    <submittedName>
        <fullName evidence="7">VWA domain-containing protein</fullName>
    </submittedName>
</protein>
<dbReference type="PROSITE" id="PS50234">
    <property type="entry name" value="VWFA"/>
    <property type="match status" value="1"/>
</dbReference>
<dbReference type="InterPro" id="IPR050768">
    <property type="entry name" value="UPF0353/GerABKA_families"/>
</dbReference>
<proteinExistence type="predicted"/>
<dbReference type="Proteomes" id="UP000658278">
    <property type="component" value="Unassembled WGS sequence"/>
</dbReference>
<evidence type="ECO:0000256" key="3">
    <source>
        <dbReference type="ARBA" id="ARBA00022989"/>
    </source>
</evidence>
<dbReference type="RefSeq" id="WP_200278474.1">
    <property type="nucleotide sequence ID" value="NZ_JAENII010000005.1"/>
</dbReference>
<dbReference type="AlphaFoldDB" id="A0A934VFG4"/>
<name>A0A934VFG4_9BACT</name>
<organism evidence="7 8">
    <name type="scientific">Haloferula rosea</name>
    <dbReference type="NCBI Taxonomy" id="490093"/>
    <lineage>
        <taxon>Bacteria</taxon>
        <taxon>Pseudomonadati</taxon>
        <taxon>Verrucomicrobiota</taxon>
        <taxon>Verrucomicrobiia</taxon>
        <taxon>Verrucomicrobiales</taxon>
        <taxon>Verrucomicrobiaceae</taxon>
        <taxon>Haloferula</taxon>
    </lineage>
</organism>
<dbReference type="InterPro" id="IPR036465">
    <property type="entry name" value="vWFA_dom_sf"/>
</dbReference>
<evidence type="ECO:0000313" key="7">
    <source>
        <dbReference type="EMBL" id="MBK1827026.1"/>
    </source>
</evidence>
<keyword evidence="3 5" id="KW-1133">Transmembrane helix</keyword>
<keyword evidence="2 5" id="KW-0812">Transmembrane</keyword>
<feature type="transmembrane region" description="Helical" evidence="5">
    <location>
        <begin position="312"/>
        <end position="330"/>
    </location>
</feature>
<feature type="transmembrane region" description="Helical" evidence="5">
    <location>
        <begin position="47"/>
        <end position="66"/>
    </location>
</feature>